<dbReference type="InterPro" id="IPR025698">
    <property type="entry name" value="2TM_dom"/>
</dbReference>
<evidence type="ECO:0000256" key="1">
    <source>
        <dbReference type="SAM" id="Phobius"/>
    </source>
</evidence>
<evidence type="ECO:0000259" key="2">
    <source>
        <dbReference type="Pfam" id="PF13239"/>
    </source>
</evidence>
<keyword evidence="1" id="KW-0472">Membrane</keyword>
<proteinExistence type="predicted"/>
<keyword evidence="1" id="KW-1133">Transmembrane helix</keyword>
<name>A0ABW4QQP8_9BACT</name>
<feature type="transmembrane region" description="Helical" evidence="1">
    <location>
        <begin position="63"/>
        <end position="85"/>
    </location>
</feature>
<dbReference type="RefSeq" id="WP_382311971.1">
    <property type="nucleotide sequence ID" value="NZ_JBHUFD010000001.1"/>
</dbReference>
<keyword evidence="1" id="KW-0812">Transmembrane</keyword>
<evidence type="ECO:0000313" key="4">
    <source>
        <dbReference type="Proteomes" id="UP001597197"/>
    </source>
</evidence>
<accession>A0ABW4QQP8</accession>
<keyword evidence="4" id="KW-1185">Reference proteome</keyword>
<gene>
    <name evidence="3" type="ORF">ACFSDX_04425</name>
</gene>
<protein>
    <submittedName>
        <fullName evidence="3">2TM domain-containing protein</fullName>
    </submittedName>
</protein>
<sequence>MQPLRPATAPTADATRDQRLWQIAKARTKFQSHLVVYFLVNTGLWLLWLLLPEAHGHHRYNELPWPVWTSVFWGLGLAIQGFSAYSKLNRGERTQREYERLLNQQPY</sequence>
<reference evidence="4" key="1">
    <citation type="journal article" date="2019" name="Int. J. Syst. Evol. Microbiol.">
        <title>The Global Catalogue of Microorganisms (GCM) 10K type strain sequencing project: providing services to taxonomists for standard genome sequencing and annotation.</title>
        <authorList>
            <consortium name="The Broad Institute Genomics Platform"/>
            <consortium name="The Broad Institute Genome Sequencing Center for Infectious Disease"/>
            <person name="Wu L."/>
            <person name="Ma J."/>
        </authorList>
    </citation>
    <scope>NUCLEOTIDE SEQUENCE [LARGE SCALE GENOMIC DNA]</scope>
    <source>
        <strain evidence="4">CGMCC 1.15795</strain>
    </source>
</reference>
<dbReference type="Proteomes" id="UP001597197">
    <property type="component" value="Unassembled WGS sequence"/>
</dbReference>
<comment type="caution">
    <text evidence="3">The sequence shown here is derived from an EMBL/GenBank/DDBJ whole genome shotgun (WGS) entry which is preliminary data.</text>
</comment>
<feature type="domain" description="2TM" evidence="2">
    <location>
        <begin position="25"/>
        <end position="93"/>
    </location>
</feature>
<evidence type="ECO:0000313" key="3">
    <source>
        <dbReference type="EMBL" id="MFD1871657.1"/>
    </source>
</evidence>
<dbReference type="Pfam" id="PF13239">
    <property type="entry name" value="2TM"/>
    <property type="match status" value="1"/>
</dbReference>
<feature type="transmembrane region" description="Helical" evidence="1">
    <location>
        <begin position="34"/>
        <end position="51"/>
    </location>
</feature>
<dbReference type="EMBL" id="JBHUFD010000001">
    <property type="protein sequence ID" value="MFD1871657.1"/>
    <property type="molecule type" value="Genomic_DNA"/>
</dbReference>
<organism evidence="3 4">
    <name type="scientific">Hymenobacter bucti</name>
    <dbReference type="NCBI Taxonomy" id="1844114"/>
    <lineage>
        <taxon>Bacteria</taxon>
        <taxon>Pseudomonadati</taxon>
        <taxon>Bacteroidota</taxon>
        <taxon>Cytophagia</taxon>
        <taxon>Cytophagales</taxon>
        <taxon>Hymenobacteraceae</taxon>
        <taxon>Hymenobacter</taxon>
    </lineage>
</organism>